<accession>A0A166ES38</accession>
<evidence type="ECO:0000256" key="1">
    <source>
        <dbReference type="SAM" id="MobiDB-lite"/>
    </source>
</evidence>
<dbReference type="Proteomes" id="UP000076798">
    <property type="component" value="Unassembled WGS sequence"/>
</dbReference>
<feature type="region of interest" description="Disordered" evidence="1">
    <location>
        <begin position="134"/>
        <end position="154"/>
    </location>
</feature>
<organism evidence="2 3">
    <name type="scientific">Sistotremastrum suecicum HHB10207 ss-3</name>
    <dbReference type="NCBI Taxonomy" id="1314776"/>
    <lineage>
        <taxon>Eukaryota</taxon>
        <taxon>Fungi</taxon>
        <taxon>Dikarya</taxon>
        <taxon>Basidiomycota</taxon>
        <taxon>Agaricomycotina</taxon>
        <taxon>Agaricomycetes</taxon>
        <taxon>Sistotremastrales</taxon>
        <taxon>Sistotremastraceae</taxon>
        <taxon>Sistotremastrum</taxon>
    </lineage>
</organism>
<evidence type="ECO:0000313" key="3">
    <source>
        <dbReference type="Proteomes" id="UP000076798"/>
    </source>
</evidence>
<dbReference type="EMBL" id="KV428040">
    <property type="protein sequence ID" value="KZT39881.1"/>
    <property type="molecule type" value="Genomic_DNA"/>
</dbReference>
<proteinExistence type="predicted"/>
<keyword evidence="3" id="KW-1185">Reference proteome</keyword>
<evidence type="ECO:0000313" key="2">
    <source>
        <dbReference type="EMBL" id="KZT39881.1"/>
    </source>
</evidence>
<sequence>MLMFDSVAILNSARAVGSQGHFDAVMSAPLKDSNEMNLQSWRTVPYSFRHQLEFQGGAEGKIAWESSGIASSSDHLRAQRSRSRRVPIPSGNSQYLYVKNMSALVGSIPGGKGGIRAELRALLNLKMADEIAAGGRSTERKRGESQSSRPRRKLRKITKQYNPYAKGFAFRCHVILPCPEPLFLRLPKSPDEVKSENSGA</sequence>
<gene>
    <name evidence="2" type="ORF">SISSUDRAFT_572368</name>
</gene>
<protein>
    <submittedName>
        <fullName evidence="2">Uncharacterized protein</fullName>
    </submittedName>
</protein>
<dbReference type="AlphaFoldDB" id="A0A166ES38"/>
<name>A0A166ES38_9AGAM</name>
<reference evidence="2 3" key="1">
    <citation type="journal article" date="2016" name="Mol. Biol. Evol.">
        <title>Comparative Genomics of Early-Diverging Mushroom-Forming Fungi Provides Insights into the Origins of Lignocellulose Decay Capabilities.</title>
        <authorList>
            <person name="Nagy L.G."/>
            <person name="Riley R."/>
            <person name="Tritt A."/>
            <person name="Adam C."/>
            <person name="Daum C."/>
            <person name="Floudas D."/>
            <person name="Sun H."/>
            <person name="Yadav J.S."/>
            <person name="Pangilinan J."/>
            <person name="Larsson K.H."/>
            <person name="Matsuura K."/>
            <person name="Barry K."/>
            <person name="Labutti K."/>
            <person name="Kuo R."/>
            <person name="Ohm R.A."/>
            <person name="Bhattacharya S.S."/>
            <person name="Shirouzu T."/>
            <person name="Yoshinaga Y."/>
            <person name="Martin F.M."/>
            <person name="Grigoriev I.V."/>
            <person name="Hibbett D.S."/>
        </authorList>
    </citation>
    <scope>NUCLEOTIDE SEQUENCE [LARGE SCALE GENOMIC DNA]</scope>
    <source>
        <strain evidence="2 3">HHB10207 ss-3</strain>
    </source>
</reference>